<keyword evidence="2" id="KW-1185">Reference proteome</keyword>
<proteinExistence type="predicted"/>
<sequence length="39" mass="4086">MQKIQREALTQTQITGGCAKASTSAKASNTTVIYVTVKG</sequence>
<dbReference type="EMBL" id="FCOJ02000001">
    <property type="protein sequence ID" value="SAK41145.1"/>
    <property type="molecule type" value="Genomic_DNA"/>
</dbReference>
<evidence type="ECO:0000313" key="1">
    <source>
        <dbReference type="EMBL" id="SAK41145.1"/>
    </source>
</evidence>
<name>A0A157Z6K6_9BURK</name>
<dbReference type="AlphaFoldDB" id="A0A157Z6K6"/>
<evidence type="ECO:0000313" key="2">
    <source>
        <dbReference type="Proteomes" id="UP000054596"/>
    </source>
</evidence>
<gene>
    <name evidence="1" type="ORF">AWB82_00279</name>
</gene>
<dbReference type="PROSITE" id="PS51257">
    <property type="entry name" value="PROKAR_LIPOPROTEIN"/>
    <property type="match status" value="1"/>
</dbReference>
<evidence type="ECO:0008006" key="3">
    <source>
        <dbReference type="Google" id="ProtNLM"/>
    </source>
</evidence>
<reference evidence="1" key="1">
    <citation type="submission" date="2016-01" db="EMBL/GenBank/DDBJ databases">
        <authorList>
            <person name="Peeters C."/>
        </authorList>
    </citation>
    <scope>NUCLEOTIDE SEQUENCE [LARGE SCALE GENOMIC DNA]</scope>
    <source>
        <strain evidence="1">LMG 29325</strain>
    </source>
</reference>
<protein>
    <recommendedName>
        <fullName evidence="3">Lipoprotein</fullName>
    </recommendedName>
</protein>
<accession>A0A157Z6K6</accession>
<dbReference type="Proteomes" id="UP000054596">
    <property type="component" value="Unassembled WGS sequence"/>
</dbReference>
<organism evidence="1 2">
    <name type="scientific">Caballeronia glebae</name>
    <dbReference type="NCBI Taxonomy" id="1777143"/>
    <lineage>
        <taxon>Bacteria</taxon>
        <taxon>Pseudomonadati</taxon>
        <taxon>Pseudomonadota</taxon>
        <taxon>Betaproteobacteria</taxon>
        <taxon>Burkholderiales</taxon>
        <taxon>Burkholderiaceae</taxon>
        <taxon>Caballeronia</taxon>
    </lineage>
</organism>
<comment type="caution">
    <text evidence="1">The sequence shown here is derived from an EMBL/GenBank/DDBJ whole genome shotgun (WGS) entry which is preliminary data.</text>
</comment>